<dbReference type="PIRSF" id="PIRSF009445">
    <property type="entry name" value="Cyc_PG_syn"/>
    <property type="match status" value="1"/>
</dbReference>
<dbReference type="EMBL" id="CP008887">
    <property type="protein sequence ID" value="AIU70767.1"/>
    <property type="molecule type" value="Genomic_DNA"/>
</dbReference>
<name>A0A097QW99_9EURY</name>
<evidence type="ECO:0000256" key="2">
    <source>
        <dbReference type="ARBA" id="ARBA00022598"/>
    </source>
</evidence>
<evidence type="ECO:0000313" key="7">
    <source>
        <dbReference type="Proteomes" id="UP000029980"/>
    </source>
</evidence>
<comment type="catalytic activity">
    <reaction evidence="5">
        <text>(2R)-2,3-bisphosphoglycerate + ATP + H(+) = cyclic (2R)-2,3-bisphosphoglycerate + ADP + phosphate</text>
        <dbReference type="Rhea" id="RHEA:42412"/>
        <dbReference type="ChEBI" id="CHEBI:15378"/>
        <dbReference type="ChEBI" id="CHEBI:30616"/>
        <dbReference type="ChEBI" id="CHEBI:43474"/>
        <dbReference type="ChEBI" id="CHEBI:58248"/>
        <dbReference type="ChEBI" id="CHEBI:79081"/>
        <dbReference type="ChEBI" id="CHEBI:456216"/>
        <dbReference type="EC" id="6.5.1.9"/>
    </reaction>
</comment>
<dbReference type="GO" id="GO:0005524">
    <property type="term" value="F:ATP binding"/>
    <property type="evidence" value="ECO:0007669"/>
    <property type="project" value="UniProtKB-KW"/>
</dbReference>
<dbReference type="HOGENOM" id="CLU_638764_0_0_2"/>
<evidence type="ECO:0000313" key="6">
    <source>
        <dbReference type="EMBL" id="AIU70767.1"/>
    </source>
</evidence>
<keyword evidence="2 5" id="KW-0436">Ligase</keyword>
<sequence length="433" mass="47216">MRRLALIDGEHYPPVTRWALERLGNVCCAVFLGGSEKIGSPERLEEELGVRIYFGGDPLRAIELALSENDIDEVVDLSDEPVVDYEMRFRIASICLRRGVAYRGADFAFTPGELIRPKKPTISILGLGKRVGKTAVGGFVARVLKEKYRPVVVTMGRGGPEEPELIDGEREELTPENLLKLAEMGKHAASDHYEDALVAGVTTVGCRRCGGGMAGFPFFHIVHEGIKLAEELPHDIIVAEGSGATIPPVRADGYITVLSTLQPRETVEGFFGPFRIGLADIAVITMADVEPKKAREFADFIEKVNPKADVHLVRFVPKPLGDVSEKRVALFMTLEKAAGEAVGDIEGMGAEVVFTSGNLSRRPALRKDLERLEGEGSVDAVLVELKAAAVDVVTKWALGRDIEVIYLANEPENVDGKNLREAVLELARRVTGR</sequence>
<keyword evidence="7" id="KW-1185">Reference proteome</keyword>
<reference evidence="6 7" key="1">
    <citation type="journal article" date="2015" name="Int. J. Syst. Evol. Microbiol.">
        <title>Thermococcus eurythermalis sp. nov., a conditional piezophilic hyperthermophilic archaeon with a wide temperature range isolated from an oil-immersed chimney in the Guaymas Basin.</title>
        <authorList>
            <person name="Zhao W."/>
            <person name="Zeng X."/>
            <person name="Xiao X."/>
        </authorList>
    </citation>
    <scope>NUCLEOTIDE SEQUENCE [LARGE SCALE GENOMIC DNA]</scope>
    <source>
        <strain evidence="6 7">A501</strain>
    </source>
</reference>
<dbReference type="OrthoDB" id="85545at2157"/>
<keyword evidence="3 5" id="KW-0547">Nucleotide-binding</keyword>
<dbReference type="GO" id="GO:0016874">
    <property type="term" value="F:ligase activity"/>
    <property type="evidence" value="ECO:0007669"/>
    <property type="project" value="UniProtKB-UniRule"/>
</dbReference>
<evidence type="ECO:0000256" key="4">
    <source>
        <dbReference type="ARBA" id="ARBA00022840"/>
    </source>
</evidence>
<dbReference type="GeneID" id="25153901"/>
<proteinExistence type="inferred from homology"/>
<gene>
    <name evidence="5" type="primary">cpgS</name>
    <name evidence="6" type="ORF">TEU_10715</name>
</gene>
<comment type="similarity">
    <text evidence="5">Belongs to the cyclic 2,3-diphosphoglycerate synthetase family.</text>
</comment>
<dbReference type="STRING" id="1505907.TEU_10715"/>
<protein>
    <recommendedName>
        <fullName evidence="5">Cyclic 2,3-diphosphoglycerate synthetase</fullName>
        <shortName evidence="5">cDPGS</shortName>
        <ecNumber evidence="5">6.5.1.9</ecNumber>
    </recommendedName>
</protein>
<evidence type="ECO:0000256" key="1">
    <source>
        <dbReference type="ARBA" id="ARBA00022490"/>
    </source>
</evidence>
<keyword evidence="4 5" id="KW-0067">ATP-binding</keyword>
<organism evidence="6 7">
    <name type="scientific">Thermococcus eurythermalis</name>
    <dbReference type="NCBI Taxonomy" id="1505907"/>
    <lineage>
        <taxon>Archaea</taxon>
        <taxon>Methanobacteriati</taxon>
        <taxon>Methanobacteriota</taxon>
        <taxon>Thermococci</taxon>
        <taxon>Thermococcales</taxon>
        <taxon>Thermococcaceae</taxon>
        <taxon>Thermococcus</taxon>
    </lineage>
</organism>
<dbReference type="RefSeq" id="WP_050003727.1">
    <property type="nucleotide sequence ID" value="NZ_CP008887.1"/>
</dbReference>
<comment type="function">
    <text evidence="5">Catalyzes the formation of cyclic 2,3-diphosphoglycerate (cDPG) by formation of an intramolecular phosphoanhydride bond at the expense of ATP.</text>
</comment>
<evidence type="ECO:0000256" key="5">
    <source>
        <dbReference type="HAMAP-Rule" id="MF_01908"/>
    </source>
</evidence>
<dbReference type="GO" id="GO:0005737">
    <property type="term" value="C:cytoplasm"/>
    <property type="evidence" value="ECO:0007669"/>
    <property type="project" value="UniProtKB-SubCell"/>
</dbReference>
<dbReference type="HAMAP" id="MF_01908">
    <property type="entry name" value="Cyc_PG_syn"/>
    <property type="match status" value="1"/>
</dbReference>
<accession>A0A097QW99</accession>
<comment type="subcellular location">
    <subcellularLocation>
        <location evidence="5">Cytoplasm</location>
    </subcellularLocation>
</comment>
<dbReference type="AlphaFoldDB" id="A0A097QW99"/>
<dbReference type="EC" id="6.5.1.9" evidence="5"/>
<evidence type="ECO:0000256" key="3">
    <source>
        <dbReference type="ARBA" id="ARBA00022741"/>
    </source>
</evidence>
<dbReference type="GO" id="GO:0036356">
    <property type="term" value="F:cyclic 2,3-diphosphoglycerate synthetase activity"/>
    <property type="evidence" value="ECO:0007669"/>
    <property type="project" value="InterPro"/>
</dbReference>
<dbReference type="Proteomes" id="UP000029980">
    <property type="component" value="Chromosome"/>
</dbReference>
<dbReference type="GO" id="GO:0006094">
    <property type="term" value="P:gluconeogenesis"/>
    <property type="evidence" value="ECO:0007669"/>
    <property type="project" value="InterPro"/>
</dbReference>
<keyword evidence="1 5" id="KW-0963">Cytoplasm</keyword>
<dbReference type="InterPro" id="IPR016557">
    <property type="entry name" value="Cyc_diphosphoglycerate_synth"/>
</dbReference>
<dbReference type="KEGG" id="teu:TEU_10715"/>